<sequence length="169" mass="18733">MPTSALPLPFVRASALGLALALAGCASPDSAKPGTLLSDMEKQYGPPSTQCPAPNGGQRVVWSQQPEGSYAWSADIDSDGRVVRVAQVLKEEFFKNIQPGWSPDQVRCVFGPPAKTSVTGLGEKREEIWTYRYVQDLRWHMVMYVYMGRDGKGVTHFHTGPDERYQRSE</sequence>
<gene>
    <name evidence="2" type="ORF">C7R54_21785</name>
</gene>
<name>A0A4Q1HG68_9BURK</name>
<comment type="caution">
    <text evidence="2">The sequence shown here is derived from an EMBL/GenBank/DDBJ whole genome shotgun (WGS) entry which is preliminary data.</text>
</comment>
<dbReference type="OrthoDB" id="8962020at2"/>
<proteinExistence type="predicted"/>
<dbReference type="EMBL" id="PYAL01000007">
    <property type="protein sequence ID" value="RXN85144.1"/>
    <property type="molecule type" value="Genomic_DNA"/>
</dbReference>
<keyword evidence="3" id="KW-1185">Reference proteome</keyword>
<dbReference type="Proteomes" id="UP000290849">
    <property type="component" value="Unassembled WGS sequence"/>
</dbReference>
<reference evidence="2 3" key="1">
    <citation type="journal article" date="2017" name="Int. J. Syst. Evol. Microbiol.">
        <title>Achromobacter aloeverae sp. nov., isolated from the root of Aloe vera (L.) Burm.f.</title>
        <authorList>
            <person name="Kuncharoen N."/>
            <person name="Muramatsu Y."/>
            <person name="Shibata C."/>
            <person name="Kamakura Y."/>
            <person name="Nakagawa Y."/>
            <person name="Tanasupawat S."/>
        </authorList>
    </citation>
    <scope>NUCLEOTIDE SEQUENCE [LARGE SCALE GENOMIC DNA]</scope>
    <source>
        <strain evidence="2 3">AVA-1</strain>
    </source>
</reference>
<feature type="chain" id="PRO_5020750419" description="Lipoprotein SmpA/OmlA domain-containing protein" evidence="1">
    <location>
        <begin position="32"/>
        <end position="169"/>
    </location>
</feature>
<feature type="signal peptide" evidence="1">
    <location>
        <begin position="1"/>
        <end position="31"/>
    </location>
</feature>
<organism evidence="2 3">
    <name type="scientific">Achromobacter aloeverae</name>
    <dbReference type="NCBI Taxonomy" id="1750518"/>
    <lineage>
        <taxon>Bacteria</taxon>
        <taxon>Pseudomonadati</taxon>
        <taxon>Pseudomonadota</taxon>
        <taxon>Betaproteobacteria</taxon>
        <taxon>Burkholderiales</taxon>
        <taxon>Alcaligenaceae</taxon>
        <taxon>Achromobacter</taxon>
    </lineage>
</organism>
<evidence type="ECO:0008006" key="4">
    <source>
        <dbReference type="Google" id="ProtNLM"/>
    </source>
</evidence>
<dbReference type="AlphaFoldDB" id="A0A4Q1HG68"/>
<evidence type="ECO:0000313" key="3">
    <source>
        <dbReference type="Proteomes" id="UP000290849"/>
    </source>
</evidence>
<evidence type="ECO:0000313" key="2">
    <source>
        <dbReference type="EMBL" id="RXN85144.1"/>
    </source>
</evidence>
<dbReference type="RefSeq" id="WP_129152560.1">
    <property type="nucleotide sequence ID" value="NZ_JBHSDO010000005.1"/>
</dbReference>
<keyword evidence="1" id="KW-0732">Signal</keyword>
<protein>
    <recommendedName>
        <fullName evidence="4">Lipoprotein SmpA/OmlA domain-containing protein</fullName>
    </recommendedName>
</protein>
<accession>A0A4Q1HG68</accession>
<evidence type="ECO:0000256" key="1">
    <source>
        <dbReference type="SAM" id="SignalP"/>
    </source>
</evidence>